<evidence type="ECO:0000313" key="1">
    <source>
        <dbReference type="EMBL" id="KAK8880806.1"/>
    </source>
</evidence>
<reference evidence="1 2" key="1">
    <citation type="submission" date="2024-04" db="EMBL/GenBank/DDBJ databases">
        <title>Tritrichomonas musculus Genome.</title>
        <authorList>
            <person name="Alves-Ferreira E."/>
            <person name="Grigg M."/>
            <person name="Lorenzi H."/>
            <person name="Galac M."/>
        </authorList>
    </citation>
    <scope>NUCLEOTIDE SEQUENCE [LARGE SCALE GENOMIC DNA]</scope>
    <source>
        <strain evidence="1 2">EAF2021</strain>
    </source>
</reference>
<organism evidence="1 2">
    <name type="scientific">Tritrichomonas musculus</name>
    <dbReference type="NCBI Taxonomy" id="1915356"/>
    <lineage>
        <taxon>Eukaryota</taxon>
        <taxon>Metamonada</taxon>
        <taxon>Parabasalia</taxon>
        <taxon>Tritrichomonadida</taxon>
        <taxon>Tritrichomonadidae</taxon>
        <taxon>Tritrichomonas</taxon>
    </lineage>
</organism>
<dbReference type="EMBL" id="JAPFFF010000010">
    <property type="protein sequence ID" value="KAK8880806.1"/>
    <property type="molecule type" value="Genomic_DNA"/>
</dbReference>
<accession>A0ABR2JQX7</accession>
<keyword evidence="2" id="KW-1185">Reference proteome</keyword>
<protein>
    <submittedName>
        <fullName evidence="1">Uncharacterized protein</fullName>
    </submittedName>
</protein>
<name>A0ABR2JQX7_9EUKA</name>
<dbReference type="Proteomes" id="UP001470230">
    <property type="component" value="Unassembled WGS sequence"/>
</dbReference>
<gene>
    <name evidence="1" type="ORF">M9Y10_003496</name>
</gene>
<evidence type="ECO:0000313" key="2">
    <source>
        <dbReference type="Proteomes" id="UP001470230"/>
    </source>
</evidence>
<comment type="caution">
    <text evidence="1">The sequence shown here is derived from an EMBL/GenBank/DDBJ whole genome shotgun (WGS) entry which is preliminary data.</text>
</comment>
<sequence>MLSLGGFNNMFDKHLEANYNHVQINVAINVEAKSDALKKQIINSYINHMKELHIFVNIGGITNKFVCDLYTTNELLEEYTSGPQAYYIKLKTIKNVIQKLGAKFEASNISTKDITLHLNRKMLRPIEEINWDQTTNPFKYIIDQQFYTISPNSNAATTFYTDYNITSSKIITAGNITTMRSDLNIVANTQDVIVFDVDKITKRVDIFDAEMSDVKNRVSHLESKVKSLNIKTDIA</sequence>
<proteinExistence type="predicted"/>